<feature type="compositionally biased region" description="Basic and acidic residues" evidence="2">
    <location>
        <begin position="152"/>
        <end position="168"/>
    </location>
</feature>
<accession>A0AAE0NM57</accession>
<evidence type="ECO:0000313" key="3">
    <source>
        <dbReference type="EMBL" id="KAK3384033.1"/>
    </source>
</evidence>
<reference evidence="3" key="1">
    <citation type="journal article" date="2023" name="Mol. Phylogenet. Evol.">
        <title>Genome-scale phylogeny and comparative genomics of the fungal order Sordariales.</title>
        <authorList>
            <person name="Hensen N."/>
            <person name="Bonometti L."/>
            <person name="Westerberg I."/>
            <person name="Brannstrom I.O."/>
            <person name="Guillou S."/>
            <person name="Cros-Aarteil S."/>
            <person name="Calhoun S."/>
            <person name="Haridas S."/>
            <person name="Kuo A."/>
            <person name="Mondo S."/>
            <person name="Pangilinan J."/>
            <person name="Riley R."/>
            <person name="LaButti K."/>
            <person name="Andreopoulos B."/>
            <person name="Lipzen A."/>
            <person name="Chen C."/>
            <person name="Yan M."/>
            <person name="Daum C."/>
            <person name="Ng V."/>
            <person name="Clum A."/>
            <person name="Steindorff A."/>
            <person name="Ohm R.A."/>
            <person name="Martin F."/>
            <person name="Silar P."/>
            <person name="Natvig D.O."/>
            <person name="Lalanne C."/>
            <person name="Gautier V."/>
            <person name="Ament-Velasquez S.L."/>
            <person name="Kruys A."/>
            <person name="Hutchinson M.I."/>
            <person name="Powell A.J."/>
            <person name="Barry K."/>
            <person name="Miller A.N."/>
            <person name="Grigoriev I.V."/>
            <person name="Debuchy R."/>
            <person name="Gladieux P."/>
            <person name="Hiltunen Thoren M."/>
            <person name="Johannesson H."/>
        </authorList>
    </citation>
    <scope>NUCLEOTIDE SEQUENCE</scope>
    <source>
        <strain evidence="3">CBS 958.72</strain>
    </source>
</reference>
<organism evidence="3 4">
    <name type="scientific">Lasiosphaeria ovina</name>
    <dbReference type="NCBI Taxonomy" id="92902"/>
    <lineage>
        <taxon>Eukaryota</taxon>
        <taxon>Fungi</taxon>
        <taxon>Dikarya</taxon>
        <taxon>Ascomycota</taxon>
        <taxon>Pezizomycotina</taxon>
        <taxon>Sordariomycetes</taxon>
        <taxon>Sordariomycetidae</taxon>
        <taxon>Sordariales</taxon>
        <taxon>Lasiosphaeriaceae</taxon>
        <taxon>Lasiosphaeria</taxon>
    </lineage>
</organism>
<feature type="region of interest" description="Disordered" evidence="2">
    <location>
        <begin position="151"/>
        <end position="179"/>
    </location>
</feature>
<sequence length="258" mass="28584">MSPNANNKLGGGPSLLSLPLFGGPTKKEKALEAELEDLKKAHAAELRASAQSLHQQRTALQATIQTQRTAAATQMATVRTQHDTIRSQANTIQTQGDTIRIQEATLETQIARARALEEQLQGLEYQHTLRISQMQHDLDEAHRQLGLALERTASRGDSKSDSSAKDTPRTSAGSIDPLPEQLQTMLEKEKRGQGWAEKGQADTKTFARLVDEVTGLRAELERKKKELIVKDNRLEWLQQRAAALARGDKESPFVKYSC</sequence>
<dbReference type="AlphaFoldDB" id="A0AAE0NM57"/>
<feature type="region of interest" description="Disordered" evidence="2">
    <location>
        <begin position="1"/>
        <end position="22"/>
    </location>
</feature>
<dbReference type="EMBL" id="JAULSN010000001">
    <property type="protein sequence ID" value="KAK3384033.1"/>
    <property type="molecule type" value="Genomic_DNA"/>
</dbReference>
<reference evidence="3" key="2">
    <citation type="submission" date="2023-06" db="EMBL/GenBank/DDBJ databases">
        <authorList>
            <consortium name="Lawrence Berkeley National Laboratory"/>
            <person name="Haridas S."/>
            <person name="Hensen N."/>
            <person name="Bonometti L."/>
            <person name="Westerberg I."/>
            <person name="Brannstrom I.O."/>
            <person name="Guillou S."/>
            <person name="Cros-Aarteil S."/>
            <person name="Calhoun S."/>
            <person name="Kuo A."/>
            <person name="Mondo S."/>
            <person name="Pangilinan J."/>
            <person name="Riley R."/>
            <person name="Labutti K."/>
            <person name="Andreopoulos B."/>
            <person name="Lipzen A."/>
            <person name="Chen C."/>
            <person name="Yanf M."/>
            <person name="Daum C."/>
            <person name="Ng V."/>
            <person name="Clum A."/>
            <person name="Steindorff A."/>
            <person name="Ohm R."/>
            <person name="Martin F."/>
            <person name="Silar P."/>
            <person name="Natvig D."/>
            <person name="Lalanne C."/>
            <person name="Gautier V."/>
            <person name="Ament-Velasquez S.L."/>
            <person name="Kruys A."/>
            <person name="Hutchinson M.I."/>
            <person name="Powell A.J."/>
            <person name="Barry K."/>
            <person name="Miller A.N."/>
            <person name="Grigoriev I.V."/>
            <person name="Debuchy R."/>
            <person name="Gladieux P."/>
            <person name="Thoren M.H."/>
            <person name="Johannesson H."/>
        </authorList>
    </citation>
    <scope>NUCLEOTIDE SEQUENCE</scope>
    <source>
        <strain evidence="3">CBS 958.72</strain>
    </source>
</reference>
<protein>
    <submittedName>
        <fullName evidence="3">Uncharacterized protein</fullName>
    </submittedName>
</protein>
<name>A0AAE0NM57_9PEZI</name>
<evidence type="ECO:0000256" key="1">
    <source>
        <dbReference type="SAM" id="Coils"/>
    </source>
</evidence>
<feature type="coiled-coil region" evidence="1">
    <location>
        <begin position="99"/>
        <end position="126"/>
    </location>
</feature>
<evidence type="ECO:0000256" key="2">
    <source>
        <dbReference type="SAM" id="MobiDB-lite"/>
    </source>
</evidence>
<proteinExistence type="predicted"/>
<keyword evidence="1" id="KW-0175">Coiled coil</keyword>
<evidence type="ECO:0000313" key="4">
    <source>
        <dbReference type="Proteomes" id="UP001287356"/>
    </source>
</evidence>
<keyword evidence="4" id="KW-1185">Reference proteome</keyword>
<gene>
    <name evidence="3" type="ORF">B0T24DRAFT_607173</name>
</gene>
<dbReference type="Proteomes" id="UP001287356">
    <property type="component" value="Unassembled WGS sequence"/>
</dbReference>
<comment type="caution">
    <text evidence="3">The sequence shown here is derived from an EMBL/GenBank/DDBJ whole genome shotgun (WGS) entry which is preliminary data.</text>
</comment>